<dbReference type="GO" id="GO:0005886">
    <property type="term" value="C:plasma membrane"/>
    <property type="evidence" value="ECO:0007669"/>
    <property type="project" value="TreeGrafter"/>
</dbReference>
<dbReference type="Pfam" id="PF00873">
    <property type="entry name" value="ACR_tran"/>
    <property type="match status" value="1"/>
</dbReference>
<dbReference type="Gene3D" id="3.30.2090.10">
    <property type="entry name" value="Multidrug efflux transporter AcrB TolC docking domain, DN and DC subdomains"/>
    <property type="match status" value="2"/>
</dbReference>
<dbReference type="Proteomes" id="UP000316330">
    <property type="component" value="Unassembled WGS sequence"/>
</dbReference>
<accession>A0A559JWQ1</accession>
<sequence>MKGLINFSMNKVAAMFIMIAIILGGGAFAGNTLKVENMPDVTFPIVVISTTYQASPQDVMSLITKPIEDRIATVDGLDKLTSTSSEGMSTIIVQFNENVDIQKKKQDLDSLVQEVPMPASAERPRVSTVGFASIPVFYLAVYAKDSMSQSELDALYEKELKPGFETIGGLDHIDSIGARQTTLDIQLDAGALSAYGLTPASIVGFMQTAMTNDSIGVVQFNGNTQMARVKGELNSLYDLENLEVSTPTGQTLLLKDFAEITAVNESNFIARMDDRPAIGIHLYKSSSTNAVTFSGETKKLMEKWEAEYPGITFNKVYDSADEVRESISGLLKEGMMGIVLASLMILVFLRNVRMTLIVVVSIPLSILMTLAMMKYMNLTLNIMSLGGIFIAVGRVVDDSIVVIESIYANLQKAQKRNESVILMAVKQVAMAISSSTFVTAGVFLPIAFVTGVIGGFFRPFAITVACALLASLLVSLTVIPMLAKLLVLRESKHTEGHSEEHEGKVTQWYGRILTWSLTHRMKTLLLSGLLLIATVVVTVPILPKEFLPEGPPDRQMNFSVKLPYETSFDGTDLQAKHIEADLREAKDENGQPLFQFVEALVGYRFSKDRVPYAIEIITEVNKDVDPNAVRDQYKSLIAAQLPAGSEVIPGSLSGGDGYSSVDFSYVLYGEDQPTLAQAAAVVKEKLKEYPDLKDIKDSLGDAKKEVQITVNPSKARQFGIQVSQVRDTAAAWIARYNLGDVRLDNTLYRTAIELSAKDKNSLQQIGQIPLPTANGSTVYLNEVAKLEEVDSPLALQRDGQKLMVELTAKINSANKSLVSYEISQSLAKLELPEGVSTTTRGASAEMAKGFGQLFVAMGAAIAIVYLIMVLCFGNAGTPFAILFSLPLAVIGGLLGLLVTGESINITSLIGFMMLIGIVVTNAIVYLDRTQQLRKEGYLVRHALIESGKARLRPIIMTAGATIAAMIPLALGLSHGTLISKSLAVVVIGGLVTSTILTLVVVPIVYELIESFKARAGRMFKRGKSKASKQELNV</sequence>
<feature type="domain" description="SSD" evidence="2">
    <location>
        <begin position="354"/>
        <end position="485"/>
    </location>
</feature>
<keyword evidence="1" id="KW-0812">Transmembrane</keyword>
<feature type="transmembrane region" description="Helical" evidence="1">
    <location>
        <begin position="382"/>
        <end position="407"/>
    </location>
</feature>
<feature type="transmembrane region" description="Helical" evidence="1">
    <location>
        <begin position="853"/>
        <end position="872"/>
    </location>
</feature>
<evidence type="ECO:0000259" key="2">
    <source>
        <dbReference type="PROSITE" id="PS50156"/>
    </source>
</evidence>
<proteinExistence type="predicted"/>
<feature type="transmembrane region" description="Helical" evidence="1">
    <location>
        <begin position="523"/>
        <end position="542"/>
    </location>
</feature>
<protein>
    <submittedName>
        <fullName evidence="3">Efflux RND transporter permease subunit</fullName>
    </submittedName>
</protein>
<feature type="transmembrane region" description="Helical" evidence="1">
    <location>
        <begin position="356"/>
        <end position="376"/>
    </location>
</feature>
<dbReference type="SUPFAM" id="SSF82866">
    <property type="entry name" value="Multidrug efflux transporter AcrB transmembrane domain"/>
    <property type="match status" value="2"/>
</dbReference>
<feature type="transmembrane region" description="Helical" evidence="1">
    <location>
        <begin position="879"/>
        <end position="899"/>
    </location>
</feature>
<name>A0A559JWQ1_9BACL</name>
<dbReference type="RefSeq" id="WP_144697698.1">
    <property type="nucleotide sequence ID" value="NZ_VNJJ01000001.1"/>
</dbReference>
<dbReference type="PANTHER" id="PTHR32063">
    <property type="match status" value="1"/>
</dbReference>
<feature type="transmembrane region" description="Helical" evidence="1">
    <location>
        <begin position="460"/>
        <end position="483"/>
    </location>
</feature>
<keyword evidence="4" id="KW-1185">Reference proteome</keyword>
<gene>
    <name evidence="3" type="ORF">FPZ45_01565</name>
</gene>
<dbReference type="Gene3D" id="3.30.70.1430">
    <property type="entry name" value="Multidrug efflux transporter AcrB pore domain"/>
    <property type="match status" value="2"/>
</dbReference>
<evidence type="ECO:0000256" key="1">
    <source>
        <dbReference type="SAM" id="Phobius"/>
    </source>
</evidence>
<dbReference type="PRINTS" id="PR00702">
    <property type="entry name" value="ACRIFLAVINRP"/>
</dbReference>
<feature type="transmembrane region" description="Helical" evidence="1">
    <location>
        <begin position="905"/>
        <end position="926"/>
    </location>
</feature>
<dbReference type="InterPro" id="IPR001036">
    <property type="entry name" value="Acrflvin-R"/>
</dbReference>
<dbReference type="Gene3D" id="1.20.1640.10">
    <property type="entry name" value="Multidrug efflux transporter AcrB transmembrane domain"/>
    <property type="match status" value="2"/>
</dbReference>
<comment type="caution">
    <text evidence="3">The sequence shown here is derived from an EMBL/GenBank/DDBJ whole genome shotgun (WGS) entry which is preliminary data.</text>
</comment>
<dbReference type="GO" id="GO:0042910">
    <property type="term" value="F:xenobiotic transmembrane transporter activity"/>
    <property type="evidence" value="ECO:0007669"/>
    <property type="project" value="TreeGrafter"/>
</dbReference>
<keyword evidence="1" id="KW-0472">Membrane</keyword>
<dbReference type="SUPFAM" id="SSF82714">
    <property type="entry name" value="Multidrug efflux transporter AcrB TolC docking domain, DN and DC subdomains"/>
    <property type="match status" value="2"/>
</dbReference>
<dbReference type="InterPro" id="IPR000731">
    <property type="entry name" value="SSD"/>
</dbReference>
<feature type="transmembrane region" description="Helical" evidence="1">
    <location>
        <begin position="982"/>
        <end position="1008"/>
    </location>
</feature>
<feature type="transmembrane region" description="Helical" evidence="1">
    <location>
        <begin position="951"/>
        <end position="970"/>
    </location>
</feature>
<evidence type="ECO:0000313" key="4">
    <source>
        <dbReference type="Proteomes" id="UP000316330"/>
    </source>
</evidence>
<dbReference type="EMBL" id="VNJJ01000001">
    <property type="protein sequence ID" value="TVY04309.1"/>
    <property type="molecule type" value="Genomic_DNA"/>
</dbReference>
<dbReference type="Gene3D" id="3.30.70.1320">
    <property type="entry name" value="Multidrug efflux transporter AcrB pore domain like"/>
    <property type="match status" value="1"/>
</dbReference>
<dbReference type="AlphaFoldDB" id="A0A559JWQ1"/>
<reference evidence="3 4" key="1">
    <citation type="submission" date="2019-07" db="EMBL/GenBank/DDBJ databases">
        <authorList>
            <person name="Kim J."/>
        </authorList>
    </citation>
    <scope>NUCLEOTIDE SEQUENCE [LARGE SCALE GENOMIC DNA]</scope>
    <source>
        <strain evidence="3 4">G13</strain>
    </source>
</reference>
<keyword evidence="1" id="KW-1133">Transmembrane helix</keyword>
<dbReference type="PANTHER" id="PTHR32063:SF0">
    <property type="entry name" value="SWARMING MOTILITY PROTEIN SWRC"/>
    <property type="match status" value="1"/>
</dbReference>
<dbReference type="Gene3D" id="3.30.70.1440">
    <property type="entry name" value="Multidrug efflux transporter AcrB pore domain"/>
    <property type="match status" value="1"/>
</dbReference>
<evidence type="ECO:0000313" key="3">
    <source>
        <dbReference type="EMBL" id="TVY04309.1"/>
    </source>
</evidence>
<dbReference type="OrthoDB" id="9757876at2"/>
<dbReference type="SUPFAM" id="SSF82693">
    <property type="entry name" value="Multidrug efflux transporter AcrB pore domain, PN1, PN2, PC1 and PC2 subdomains"/>
    <property type="match status" value="2"/>
</dbReference>
<organism evidence="3 4">
    <name type="scientific">Cohnella terricola</name>
    <dbReference type="NCBI Taxonomy" id="1289167"/>
    <lineage>
        <taxon>Bacteria</taxon>
        <taxon>Bacillati</taxon>
        <taxon>Bacillota</taxon>
        <taxon>Bacilli</taxon>
        <taxon>Bacillales</taxon>
        <taxon>Paenibacillaceae</taxon>
        <taxon>Cohnella</taxon>
    </lineage>
</organism>
<dbReference type="PROSITE" id="PS50156">
    <property type="entry name" value="SSD"/>
    <property type="match status" value="1"/>
</dbReference>
<feature type="transmembrane region" description="Helical" evidence="1">
    <location>
        <begin position="428"/>
        <end position="454"/>
    </location>
</feature>
<feature type="transmembrane region" description="Helical" evidence="1">
    <location>
        <begin position="330"/>
        <end position="349"/>
    </location>
</feature>
<dbReference type="InterPro" id="IPR027463">
    <property type="entry name" value="AcrB_DN_DC_subdom"/>
</dbReference>